<name>A0A7G5GY44_9BACT</name>
<evidence type="ECO:0000313" key="1">
    <source>
        <dbReference type="EMBL" id="QMW03786.1"/>
    </source>
</evidence>
<dbReference type="Pfam" id="PF02566">
    <property type="entry name" value="OsmC"/>
    <property type="match status" value="1"/>
</dbReference>
<organism evidence="1 2">
    <name type="scientific">Spirosoma foliorum</name>
    <dbReference type="NCBI Taxonomy" id="2710596"/>
    <lineage>
        <taxon>Bacteria</taxon>
        <taxon>Pseudomonadati</taxon>
        <taxon>Bacteroidota</taxon>
        <taxon>Cytophagia</taxon>
        <taxon>Cytophagales</taxon>
        <taxon>Cytophagaceae</taxon>
        <taxon>Spirosoma</taxon>
    </lineage>
</organism>
<gene>
    <name evidence="1" type="ORF">H3H32_02180</name>
</gene>
<evidence type="ECO:0000313" key="2">
    <source>
        <dbReference type="Proteomes" id="UP000515369"/>
    </source>
</evidence>
<dbReference type="RefSeq" id="WP_182461043.1">
    <property type="nucleotide sequence ID" value="NZ_CP059732.1"/>
</dbReference>
<dbReference type="InterPro" id="IPR036102">
    <property type="entry name" value="OsmC/Ohrsf"/>
</dbReference>
<dbReference type="AlphaFoldDB" id="A0A7G5GY44"/>
<protein>
    <submittedName>
        <fullName evidence="1">OsmC family protein</fullName>
    </submittedName>
</protein>
<dbReference type="InterPro" id="IPR003718">
    <property type="entry name" value="OsmC/Ohr_fam"/>
</dbReference>
<dbReference type="PANTHER" id="PTHR42830">
    <property type="entry name" value="OSMOTICALLY INDUCIBLE FAMILY PROTEIN"/>
    <property type="match status" value="1"/>
</dbReference>
<dbReference type="InterPro" id="IPR015946">
    <property type="entry name" value="KH_dom-like_a/b"/>
</dbReference>
<dbReference type="SUPFAM" id="SSF82784">
    <property type="entry name" value="OsmC-like"/>
    <property type="match status" value="1"/>
</dbReference>
<dbReference type="KEGG" id="sfol:H3H32_02180"/>
<reference evidence="1 2" key="1">
    <citation type="submission" date="2020-07" db="EMBL/GenBank/DDBJ databases">
        <title>Spirosoma foliorum sp. nov., isolated from the leaves on the Nejang mountain Korea, Republic of.</title>
        <authorList>
            <person name="Ho H."/>
            <person name="Lee Y.-J."/>
            <person name="Nurcahyanto D.-A."/>
            <person name="Kim S.-G."/>
        </authorList>
    </citation>
    <scope>NUCLEOTIDE SEQUENCE [LARGE SCALE GENOMIC DNA]</scope>
    <source>
        <strain evidence="1 2">PL0136</strain>
    </source>
</reference>
<dbReference type="InterPro" id="IPR052707">
    <property type="entry name" value="OsmC_Ohr_Peroxiredoxin"/>
</dbReference>
<keyword evidence="2" id="KW-1185">Reference proteome</keyword>
<dbReference type="EMBL" id="CP059732">
    <property type="protein sequence ID" value="QMW03786.1"/>
    <property type="molecule type" value="Genomic_DNA"/>
</dbReference>
<dbReference type="Proteomes" id="UP000515369">
    <property type="component" value="Chromosome"/>
</dbReference>
<dbReference type="PANTHER" id="PTHR42830:SF2">
    <property type="entry name" value="OSMC_OHR FAMILY PROTEIN"/>
    <property type="match status" value="1"/>
</dbReference>
<accession>A0A7G5GY44</accession>
<dbReference type="Gene3D" id="3.30.300.20">
    <property type="match status" value="1"/>
</dbReference>
<sequence>MAKQHTYALTIQWTGNKGEGTSTYRSYERSHTISVENKPDLLGSSDPSFRGDKTRYNPEELLVASLSSCHMLSYLHLCAVAGVVVLDYTDKATGTMAETPDGGGHFTEVTLYPLVVVAEESMVAKANELHHQANKLCFIANSCNFPVHHQPTCIAINVVESDSSI</sequence>
<proteinExistence type="predicted"/>